<gene>
    <name evidence="1" type="ORF">G4Z14_18575</name>
</gene>
<comment type="caution">
    <text evidence="1">The sequence shown here is derived from an EMBL/GenBank/DDBJ whole genome shotgun (WGS) entry which is preliminary data.</text>
</comment>
<proteinExistence type="predicted"/>
<dbReference type="EMBL" id="JAAIVJ010000031">
    <property type="protein sequence ID" value="NEY92282.1"/>
    <property type="molecule type" value="Genomic_DNA"/>
</dbReference>
<dbReference type="RefSeq" id="WP_164628459.1">
    <property type="nucleotide sequence ID" value="NZ_JAAIVJ010000031.1"/>
</dbReference>
<organism evidence="1 2">
    <name type="scientific">Tabrizicola oligotrophica</name>
    <dbReference type="NCBI Taxonomy" id="2710650"/>
    <lineage>
        <taxon>Bacteria</taxon>
        <taxon>Pseudomonadati</taxon>
        <taxon>Pseudomonadota</taxon>
        <taxon>Alphaproteobacteria</taxon>
        <taxon>Rhodobacterales</taxon>
        <taxon>Paracoccaceae</taxon>
        <taxon>Tabrizicola</taxon>
    </lineage>
</organism>
<sequence>MFSAFHENTSSLEGEAGKYLRREDGNIKRLRQQIAVAQKHRAAGAHRHHQIWQDDLIILSDGKLTAKLLARFLDEVIGIPCKQADIENDRKKKLFTPGQVPNTTEAREKLSLLKEMLFPELKVEEFLASNEAVSLIG</sequence>
<dbReference type="Proteomes" id="UP000477782">
    <property type="component" value="Unassembled WGS sequence"/>
</dbReference>
<evidence type="ECO:0000313" key="1">
    <source>
        <dbReference type="EMBL" id="NEY92282.1"/>
    </source>
</evidence>
<evidence type="ECO:0000313" key="2">
    <source>
        <dbReference type="Proteomes" id="UP000477782"/>
    </source>
</evidence>
<accession>A0A6M0R056</accession>
<name>A0A6M0R056_9RHOB</name>
<keyword evidence="2" id="KW-1185">Reference proteome</keyword>
<dbReference type="AlphaFoldDB" id="A0A6M0R056"/>
<protein>
    <submittedName>
        <fullName evidence="1">Uncharacterized protein</fullName>
    </submittedName>
</protein>
<reference evidence="1 2" key="1">
    <citation type="submission" date="2020-02" db="EMBL/GenBank/DDBJ databases">
        <authorList>
            <person name="Chen W.-M."/>
        </authorList>
    </citation>
    <scope>NUCLEOTIDE SEQUENCE [LARGE SCALE GENOMIC DNA]</scope>
    <source>
        <strain evidence="1 2">KMS-5</strain>
    </source>
</reference>